<proteinExistence type="predicted"/>
<organism evidence="2 3">
    <name type="scientific">Furfurilactobacillus milii</name>
    <dbReference type="NCBI Taxonomy" id="2888272"/>
    <lineage>
        <taxon>Bacteria</taxon>
        <taxon>Bacillati</taxon>
        <taxon>Bacillota</taxon>
        <taxon>Bacilli</taxon>
        <taxon>Lactobacillales</taxon>
        <taxon>Lactobacillaceae</taxon>
        <taxon>Furfurilactobacillus</taxon>
    </lineage>
</organism>
<accession>A0A6N9I4K7</accession>
<dbReference type="PANTHER" id="PTHR12526">
    <property type="entry name" value="GLYCOSYLTRANSFERASE"/>
    <property type="match status" value="1"/>
</dbReference>
<evidence type="ECO:0000259" key="1">
    <source>
        <dbReference type="Pfam" id="PF00534"/>
    </source>
</evidence>
<dbReference type="RefSeq" id="WP_161004087.1">
    <property type="nucleotide sequence ID" value="NZ_WEZQ01000017.1"/>
</dbReference>
<dbReference type="EMBL" id="WEZQ01000017">
    <property type="protein sequence ID" value="MYV17737.1"/>
    <property type="molecule type" value="Genomic_DNA"/>
</dbReference>
<sequence length="505" mass="57692">MFFSINGGMSVGRSGVEDAELHRIAMFKRAKAPAKLIFRDFSLTAHHDVLNAGLTDDDFINMFDFFQEAEHVSEKNVRYLDLDFPSDYQLGEAKDNVLPFSKEDQHMFDVTLYPGTEKVESIAFFDIYGNNLRTDWYDWRGFRSFVQYFSRVGEITSEFMYTPSGKRVYESYYAKNSDGQRVNSLLKLDDFQGKDYVFRDLDHLLAFFLDQVNLREGGKNSFLSDRRMVGDYALALMKTDAYKYVYLHNTHSSDKHDQVHGVMTDGYRIALEQYPDKLDGIIVQSQRQKSDLEQRLTTSTPIMVLPSGTIPDELWNEPRIPIKERNADQVISISRRAVEKQIDHMVSAFDIVHKQIPAIQLHVYGYGDPRIVQQIDQQVKELNLGNVVHFDNYVPDLTGILNHARLSVLTSIYEGLAIGVIESLAHGIPVVTYDTNYGPGESVEDGVDGYVVPVGDIEGFANKVVKLMTNPSLLQQFSTAAYERSKRFSESNVWKSWTHEMPQLG</sequence>
<dbReference type="PANTHER" id="PTHR12526:SF630">
    <property type="entry name" value="GLYCOSYLTRANSFERASE"/>
    <property type="match status" value="1"/>
</dbReference>
<dbReference type="Pfam" id="PF00534">
    <property type="entry name" value="Glycos_transf_1"/>
    <property type="match status" value="1"/>
</dbReference>
<dbReference type="AlphaFoldDB" id="A0A6N9I4K7"/>
<dbReference type="GO" id="GO:0016757">
    <property type="term" value="F:glycosyltransferase activity"/>
    <property type="evidence" value="ECO:0007669"/>
    <property type="project" value="InterPro"/>
</dbReference>
<evidence type="ECO:0000313" key="3">
    <source>
        <dbReference type="Proteomes" id="UP000449209"/>
    </source>
</evidence>
<dbReference type="Gene3D" id="3.40.50.2000">
    <property type="entry name" value="Glycogen Phosphorylase B"/>
    <property type="match status" value="3"/>
</dbReference>
<feature type="domain" description="Glycosyl transferase family 1" evidence="1">
    <location>
        <begin position="324"/>
        <end position="484"/>
    </location>
</feature>
<evidence type="ECO:0000313" key="2">
    <source>
        <dbReference type="EMBL" id="MYV17737.1"/>
    </source>
</evidence>
<comment type="caution">
    <text evidence="2">The sequence shown here is derived from an EMBL/GenBank/DDBJ whole genome shotgun (WGS) entry which is preliminary data.</text>
</comment>
<keyword evidence="2" id="KW-0808">Transferase</keyword>
<gene>
    <name evidence="2" type="ORF">GB993_09505</name>
</gene>
<protein>
    <submittedName>
        <fullName evidence="2">Glycosyltransferase</fullName>
    </submittedName>
</protein>
<name>A0A6N9I4K7_9LACO</name>
<reference evidence="2 3" key="1">
    <citation type="journal article" date="2019" name="Appl. Environ. Microbiol.">
        <title>Genetic determinants of hydroxycinnamic acid metabolism in heterofermentative lactobacilli.</title>
        <authorList>
            <person name="Gaur G."/>
            <person name="Oh J.H."/>
            <person name="Filannino P."/>
            <person name="Gobbetti M."/>
            <person name="van Pijkeren J.P."/>
            <person name="Ganzle M.G."/>
        </authorList>
    </citation>
    <scope>NUCLEOTIDE SEQUENCE [LARGE SCALE GENOMIC DNA]</scope>
    <source>
        <strain evidence="2 3">C5</strain>
    </source>
</reference>
<dbReference type="SUPFAM" id="SSF53756">
    <property type="entry name" value="UDP-Glycosyltransferase/glycogen phosphorylase"/>
    <property type="match status" value="1"/>
</dbReference>
<dbReference type="Proteomes" id="UP000449209">
    <property type="component" value="Unassembled WGS sequence"/>
</dbReference>
<dbReference type="OrthoDB" id="570545at2"/>
<dbReference type="InterPro" id="IPR001296">
    <property type="entry name" value="Glyco_trans_1"/>
</dbReference>